<dbReference type="GeneID" id="63841644"/>
<evidence type="ECO:0000256" key="3">
    <source>
        <dbReference type="ARBA" id="ARBA00023002"/>
    </source>
</evidence>
<evidence type="ECO:0000256" key="4">
    <source>
        <dbReference type="ARBA" id="ARBA00023004"/>
    </source>
</evidence>
<protein>
    <recommendedName>
        <fullName evidence="10">Cytochrome P450</fullName>
    </recommendedName>
</protein>
<dbReference type="EMBL" id="MU032346">
    <property type="protein sequence ID" value="KAF3766674.1"/>
    <property type="molecule type" value="Genomic_DNA"/>
</dbReference>
<evidence type="ECO:0000313" key="8">
    <source>
        <dbReference type="EMBL" id="KAF3766674.1"/>
    </source>
</evidence>
<evidence type="ECO:0008006" key="10">
    <source>
        <dbReference type="Google" id="ProtNLM"/>
    </source>
</evidence>
<organism evidence="8 9">
    <name type="scientific">Cryphonectria parasitica (strain ATCC 38755 / EP155)</name>
    <dbReference type="NCBI Taxonomy" id="660469"/>
    <lineage>
        <taxon>Eukaryota</taxon>
        <taxon>Fungi</taxon>
        <taxon>Dikarya</taxon>
        <taxon>Ascomycota</taxon>
        <taxon>Pezizomycotina</taxon>
        <taxon>Sordariomycetes</taxon>
        <taxon>Sordariomycetidae</taxon>
        <taxon>Diaporthales</taxon>
        <taxon>Cryphonectriaceae</taxon>
        <taxon>Cryphonectria-Endothia species complex</taxon>
        <taxon>Cryphonectria</taxon>
    </lineage>
</organism>
<sequence length="545" mass="62525">MLNVTLLFYVALFGGLFWLVHRVRQLGRPPKGLPPGPPTKPILGNLHQLSLETGHKQMLKWAEEYGPMYTLMLGPNEPAIVLSEERQIRDLLVKRGTNFSSRPDHYMAHDVLSGGLRVIFMVSTCSSCPAFYIPKGSHILAEDVVRKTYLSYQYLEGKALLLGLLEKPEDFMTHLQRFSLSFSTQITYGFRTPTHDHPLVKKIVYHFEEFSKVSATPTAHILNIFPLLRRLPDFCLPGRKRGWELHQQEKKLFVDLYQDVETQMRAGTTEPCATVMFIEVQKKEQEQVSPELMAYYSGSLLQAAMETTLATITGFVQAMVIFPEVAKTAQAEIDRVCGDRMPRIEDWNDLKYIRGCIKESLRWMPTTILGVPHSADEEELYAGYRIPKKTTIIYNVWALHNDPKRYPDPRRFDPGRWANDDSTSYESATNEEVGKRDHFGFGFGRRMCLAMNLVDQNLFLVMSRLLWAFDFNRAIDDKTGLEIVPDKENLQFGLFVMPAPFPANIAPRTADKARQIRAEWNQAAEEFLDENLQWKGMPPDMPRVV</sequence>
<dbReference type="Pfam" id="PF00067">
    <property type="entry name" value="p450"/>
    <property type="match status" value="2"/>
</dbReference>
<evidence type="ECO:0000313" key="9">
    <source>
        <dbReference type="Proteomes" id="UP000803844"/>
    </source>
</evidence>
<evidence type="ECO:0000256" key="5">
    <source>
        <dbReference type="ARBA" id="ARBA00023033"/>
    </source>
</evidence>
<evidence type="ECO:0000256" key="7">
    <source>
        <dbReference type="RuleBase" id="RU000461"/>
    </source>
</evidence>
<keyword evidence="5 7" id="KW-0503">Monooxygenase</keyword>
<keyword evidence="6 7" id="KW-0349">Heme</keyword>
<keyword evidence="3 7" id="KW-0560">Oxidoreductase</keyword>
<evidence type="ECO:0000256" key="1">
    <source>
        <dbReference type="ARBA" id="ARBA00010617"/>
    </source>
</evidence>
<feature type="binding site" description="axial binding residue" evidence="6">
    <location>
        <position position="448"/>
    </location>
    <ligand>
        <name>heme</name>
        <dbReference type="ChEBI" id="CHEBI:30413"/>
    </ligand>
    <ligandPart>
        <name>Fe</name>
        <dbReference type="ChEBI" id="CHEBI:18248"/>
    </ligandPart>
</feature>
<dbReference type="PRINTS" id="PR00463">
    <property type="entry name" value="EP450I"/>
</dbReference>
<dbReference type="GO" id="GO:0005506">
    <property type="term" value="F:iron ion binding"/>
    <property type="evidence" value="ECO:0007669"/>
    <property type="project" value="InterPro"/>
</dbReference>
<dbReference type="InterPro" id="IPR017972">
    <property type="entry name" value="Cyt_P450_CS"/>
</dbReference>
<dbReference type="PANTHER" id="PTHR46300:SF2">
    <property type="entry name" value="CYTOCHROME P450 MONOOXYGENASE ALNH-RELATED"/>
    <property type="match status" value="1"/>
</dbReference>
<name>A0A9P4Y4A0_CRYP1</name>
<dbReference type="GO" id="GO:0016705">
    <property type="term" value="F:oxidoreductase activity, acting on paired donors, with incorporation or reduction of molecular oxygen"/>
    <property type="evidence" value="ECO:0007669"/>
    <property type="project" value="InterPro"/>
</dbReference>
<dbReference type="Proteomes" id="UP000803844">
    <property type="component" value="Unassembled WGS sequence"/>
</dbReference>
<comment type="similarity">
    <text evidence="1 7">Belongs to the cytochrome P450 family.</text>
</comment>
<dbReference type="InterPro" id="IPR001128">
    <property type="entry name" value="Cyt_P450"/>
</dbReference>
<keyword evidence="2 6" id="KW-0479">Metal-binding</keyword>
<keyword evidence="4 6" id="KW-0408">Iron</keyword>
<accession>A0A9P4Y4A0</accession>
<dbReference type="GO" id="GO:0004497">
    <property type="term" value="F:monooxygenase activity"/>
    <property type="evidence" value="ECO:0007669"/>
    <property type="project" value="UniProtKB-KW"/>
</dbReference>
<dbReference type="InterPro" id="IPR036396">
    <property type="entry name" value="Cyt_P450_sf"/>
</dbReference>
<comment type="cofactor">
    <cofactor evidence="6">
        <name>heme</name>
        <dbReference type="ChEBI" id="CHEBI:30413"/>
    </cofactor>
</comment>
<dbReference type="AlphaFoldDB" id="A0A9P4Y4A0"/>
<comment type="caution">
    <text evidence="8">The sequence shown here is derived from an EMBL/GenBank/DDBJ whole genome shotgun (WGS) entry which is preliminary data.</text>
</comment>
<dbReference type="PANTHER" id="PTHR46300">
    <property type="entry name" value="P450, PUTATIVE (EUROFUNG)-RELATED-RELATED"/>
    <property type="match status" value="1"/>
</dbReference>
<keyword evidence="9" id="KW-1185">Reference proteome</keyword>
<dbReference type="OrthoDB" id="1055148at2759"/>
<proteinExistence type="inferred from homology"/>
<dbReference type="InterPro" id="IPR002401">
    <property type="entry name" value="Cyt_P450_E_grp-I"/>
</dbReference>
<evidence type="ECO:0000256" key="2">
    <source>
        <dbReference type="ARBA" id="ARBA00022723"/>
    </source>
</evidence>
<dbReference type="CDD" id="cd11065">
    <property type="entry name" value="CYP64-like"/>
    <property type="match status" value="1"/>
</dbReference>
<dbReference type="Gene3D" id="1.10.630.10">
    <property type="entry name" value="Cytochrome P450"/>
    <property type="match status" value="1"/>
</dbReference>
<dbReference type="SUPFAM" id="SSF48264">
    <property type="entry name" value="Cytochrome P450"/>
    <property type="match status" value="1"/>
</dbReference>
<dbReference type="InterPro" id="IPR050364">
    <property type="entry name" value="Cytochrome_P450_fung"/>
</dbReference>
<reference evidence="8" key="1">
    <citation type="journal article" date="2020" name="Phytopathology">
        <title>Genome sequence of the chestnut blight fungus Cryphonectria parasitica EP155: A fundamental resource for an archetypical invasive plant pathogen.</title>
        <authorList>
            <person name="Crouch J.A."/>
            <person name="Dawe A."/>
            <person name="Aerts A."/>
            <person name="Barry K."/>
            <person name="Churchill A.C.L."/>
            <person name="Grimwood J."/>
            <person name="Hillman B."/>
            <person name="Milgroom M.G."/>
            <person name="Pangilinan J."/>
            <person name="Smith M."/>
            <person name="Salamov A."/>
            <person name="Schmutz J."/>
            <person name="Yadav J."/>
            <person name="Grigoriev I.V."/>
            <person name="Nuss D."/>
        </authorList>
    </citation>
    <scope>NUCLEOTIDE SEQUENCE</scope>
    <source>
        <strain evidence="8">EP155</strain>
    </source>
</reference>
<evidence type="ECO:0000256" key="6">
    <source>
        <dbReference type="PIRSR" id="PIRSR602401-1"/>
    </source>
</evidence>
<dbReference type="PROSITE" id="PS00086">
    <property type="entry name" value="CYTOCHROME_P450"/>
    <property type="match status" value="1"/>
</dbReference>
<gene>
    <name evidence="8" type="ORF">M406DRAFT_53312</name>
</gene>
<dbReference type="GO" id="GO:0020037">
    <property type="term" value="F:heme binding"/>
    <property type="evidence" value="ECO:0007669"/>
    <property type="project" value="InterPro"/>
</dbReference>
<dbReference type="RefSeq" id="XP_040777635.1">
    <property type="nucleotide sequence ID" value="XM_040924515.1"/>
</dbReference>